<dbReference type="PROSITE" id="PS51257">
    <property type="entry name" value="PROKAR_LIPOPROTEIN"/>
    <property type="match status" value="1"/>
</dbReference>
<dbReference type="InterPro" id="IPR038592">
    <property type="entry name" value="CheD-like_sf"/>
</dbReference>
<gene>
    <name evidence="3" type="primary">cheD</name>
    <name evidence="4" type="ORF">M972_111805</name>
</gene>
<dbReference type="Gene3D" id="3.30.1330.200">
    <property type="match status" value="1"/>
</dbReference>
<keyword evidence="1 3" id="KW-0145">Chemotaxis</keyword>
<dbReference type="GeneID" id="35805682"/>
<evidence type="ECO:0000256" key="1">
    <source>
        <dbReference type="ARBA" id="ARBA00022500"/>
    </source>
</evidence>
<proteinExistence type="inferred from homology"/>
<dbReference type="GO" id="GO:0006935">
    <property type="term" value="P:chemotaxis"/>
    <property type="evidence" value="ECO:0007669"/>
    <property type="project" value="UniProtKB-UniRule"/>
</dbReference>
<comment type="similarity">
    <text evidence="3">Belongs to the CheD family.</text>
</comment>
<sequence length="161" mass="17074">MGNIIRIGMADLKASHHPAILTTLGLGSCVGIALYDRTTKIVGLAHAMLPDSSQVKNKTNAAKFVDTAIELLVKEMLSLGASKKRIVAKLAGGAQMFTFTQGAELMRIGQRNVAAAKSKLESLDIPVVSEDTGGNYGRTVELDSESGMLLIRTIGYGTKQI</sequence>
<dbReference type="InterPro" id="IPR005659">
    <property type="entry name" value="Chemorcpt_Glu_NH3ase_CheD"/>
</dbReference>
<keyword evidence="2 3" id="KW-0378">Hydrolase</keyword>
<dbReference type="HAMAP" id="MF_01440">
    <property type="entry name" value="CheD"/>
    <property type="match status" value="1"/>
</dbReference>
<evidence type="ECO:0000256" key="2">
    <source>
        <dbReference type="ARBA" id="ARBA00022801"/>
    </source>
</evidence>
<dbReference type="AlphaFoldDB" id="A0AB36TGP9"/>
<comment type="catalytic activity">
    <reaction evidence="3">
        <text>L-glutaminyl-[protein] + H2O = L-glutamyl-[protein] + NH4(+)</text>
        <dbReference type="Rhea" id="RHEA:16441"/>
        <dbReference type="Rhea" id="RHEA-COMP:10207"/>
        <dbReference type="Rhea" id="RHEA-COMP:10208"/>
        <dbReference type="ChEBI" id="CHEBI:15377"/>
        <dbReference type="ChEBI" id="CHEBI:28938"/>
        <dbReference type="ChEBI" id="CHEBI:29973"/>
        <dbReference type="ChEBI" id="CHEBI:30011"/>
        <dbReference type="EC" id="3.5.1.44"/>
    </reaction>
</comment>
<dbReference type="PANTHER" id="PTHR35147">
    <property type="entry name" value="CHEMORECEPTOR GLUTAMINE DEAMIDASE CHED-RELATED"/>
    <property type="match status" value="1"/>
</dbReference>
<dbReference type="Pfam" id="PF03975">
    <property type="entry name" value="CheD"/>
    <property type="match status" value="1"/>
</dbReference>
<dbReference type="GO" id="GO:0050568">
    <property type="term" value="F:protein-glutamine glutaminase activity"/>
    <property type="evidence" value="ECO:0007669"/>
    <property type="project" value="UniProtKB-UniRule"/>
</dbReference>
<protein>
    <recommendedName>
        <fullName evidence="3">Probable chemoreceptor glutamine deamidase CheD</fullName>
        <ecNumber evidence="3">3.5.1.44</ecNumber>
    </recommendedName>
</protein>
<comment type="function">
    <text evidence="3">Probably deamidates glutamine residues to glutamate on methyl-accepting chemotaxis receptors (MCPs), playing an important role in chemotaxis.</text>
</comment>
<comment type="caution">
    <text evidence="4">The sequence shown here is derived from an EMBL/GenBank/DDBJ whole genome shotgun (WGS) entry which is preliminary data.</text>
</comment>
<evidence type="ECO:0000313" key="4">
    <source>
        <dbReference type="EMBL" id="PFH03009.1"/>
    </source>
</evidence>
<dbReference type="SUPFAM" id="SSF64438">
    <property type="entry name" value="CNF1/YfiH-like putative cysteine hydrolases"/>
    <property type="match status" value="1"/>
</dbReference>
<name>A0AB36TGP9_ACETH</name>
<evidence type="ECO:0000313" key="5">
    <source>
        <dbReference type="Proteomes" id="UP000223596"/>
    </source>
</evidence>
<organism evidence="4 5">
    <name type="scientific">Acetivibrio thermocellus AD2</name>
    <dbReference type="NCBI Taxonomy" id="1138384"/>
    <lineage>
        <taxon>Bacteria</taxon>
        <taxon>Bacillati</taxon>
        <taxon>Bacillota</taxon>
        <taxon>Clostridia</taxon>
        <taxon>Eubacteriales</taxon>
        <taxon>Oscillospiraceae</taxon>
        <taxon>Acetivibrio</taxon>
    </lineage>
</organism>
<dbReference type="CDD" id="cd16352">
    <property type="entry name" value="CheD"/>
    <property type="match status" value="1"/>
</dbReference>
<evidence type="ECO:0000256" key="3">
    <source>
        <dbReference type="HAMAP-Rule" id="MF_01440"/>
    </source>
</evidence>
<dbReference type="InterPro" id="IPR011324">
    <property type="entry name" value="Cytotoxic_necrot_fac-like_cat"/>
</dbReference>
<dbReference type="PANTHER" id="PTHR35147:SF1">
    <property type="entry name" value="CHEMORECEPTOR GLUTAMINE DEAMIDASE CHED-RELATED"/>
    <property type="match status" value="1"/>
</dbReference>
<reference evidence="4 5" key="1">
    <citation type="submission" date="2017-09" db="EMBL/GenBank/DDBJ databases">
        <title>Evaluation of Pacific Biosciences Sequencing Technology to Finishing C. thermocellum Genome Sequences.</title>
        <authorList>
            <person name="Brown S."/>
        </authorList>
    </citation>
    <scope>NUCLEOTIDE SEQUENCE [LARGE SCALE GENOMIC DNA]</scope>
    <source>
        <strain evidence="4 5">AD2</strain>
    </source>
</reference>
<dbReference type="RefSeq" id="WP_003517991.1">
    <property type="nucleotide sequence ID" value="NZ_CP013828.1"/>
</dbReference>
<dbReference type="EC" id="3.5.1.44" evidence="3"/>
<dbReference type="EMBL" id="PDBW01000001">
    <property type="protein sequence ID" value="PFH03009.1"/>
    <property type="molecule type" value="Genomic_DNA"/>
</dbReference>
<dbReference type="Proteomes" id="UP000223596">
    <property type="component" value="Unassembled WGS sequence"/>
</dbReference>
<accession>A0AB36TGP9</accession>